<proteinExistence type="predicted"/>
<dbReference type="OrthoDB" id="2151417at2759"/>
<dbReference type="Proteomes" id="UP000178912">
    <property type="component" value="Unassembled WGS sequence"/>
</dbReference>
<sequence length="169" mass="17178">MQYSTLITSAFATLALAAPTPLKARAAVLGKKSYNDLSVSGGVAGNALSEVLAKLPINTANLANVDKADIAFLGEVNNIANDAETEKFNPAIAAATGDAKIALQNGKIKNKVLKLEATVLKLKAQAAQGKDTSVKLAAESKKLDNNIALDKAAAGQPSTAVTFDGTAGA</sequence>
<dbReference type="EMBL" id="FJUX01000071">
    <property type="protein sequence ID" value="CZT04856.1"/>
    <property type="molecule type" value="Genomic_DNA"/>
</dbReference>
<name>A0A1E1L2W6_9HELO</name>
<keyword evidence="3" id="KW-1185">Reference proteome</keyword>
<feature type="signal peptide" evidence="1">
    <location>
        <begin position="1"/>
        <end position="17"/>
    </location>
</feature>
<keyword evidence="1" id="KW-0732">Signal</keyword>
<feature type="chain" id="PRO_5009446628" description="Small secreted protein" evidence="1">
    <location>
        <begin position="18"/>
        <end position="169"/>
    </location>
</feature>
<gene>
    <name evidence="2" type="ORF">RAG0_11159</name>
</gene>
<evidence type="ECO:0008006" key="4">
    <source>
        <dbReference type="Google" id="ProtNLM"/>
    </source>
</evidence>
<reference evidence="3" key="1">
    <citation type="submission" date="2016-03" db="EMBL/GenBank/DDBJ databases">
        <authorList>
            <person name="Guldener U."/>
        </authorList>
    </citation>
    <scope>NUCLEOTIDE SEQUENCE [LARGE SCALE GENOMIC DNA]</scope>
    <source>
        <strain evidence="3">04CH-RAC-A.6.1</strain>
    </source>
</reference>
<dbReference type="PANTHER" id="PTHR38849:SF1">
    <property type="entry name" value="SMALL SECRETED PROTEIN"/>
    <property type="match status" value="1"/>
</dbReference>
<protein>
    <recommendedName>
        <fullName evidence="4">Small secreted protein</fullName>
    </recommendedName>
</protein>
<evidence type="ECO:0000313" key="3">
    <source>
        <dbReference type="Proteomes" id="UP000178912"/>
    </source>
</evidence>
<dbReference type="PANTHER" id="PTHR38849">
    <property type="entry name" value="SMALL SECRETED PROTEIN"/>
    <property type="match status" value="1"/>
</dbReference>
<evidence type="ECO:0000256" key="1">
    <source>
        <dbReference type="SAM" id="SignalP"/>
    </source>
</evidence>
<accession>A0A1E1L2W6</accession>
<organism evidence="2 3">
    <name type="scientific">Rhynchosporium agropyri</name>
    <dbReference type="NCBI Taxonomy" id="914238"/>
    <lineage>
        <taxon>Eukaryota</taxon>
        <taxon>Fungi</taxon>
        <taxon>Dikarya</taxon>
        <taxon>Ascomycota</taxon>
        <taxon>Pezizomycotina</taxon>
        <taxon>Leotiomycetes</taxon>
        <taxon>Helotiales</taxon>
        <taxon>Ploettnerulaceae</taxon>
        <taxon>Rhynchosporium</taxon>
    </lineage>
</organism>
<evidence type="ECO:0000313" key="2">
    <source>
        <dbReference type="EMBL" id="CZT04856.1"/>
    </source>
</evidence>
<dbReference type="AlphaFoldDB" id="A0A1E1L2W6"/>